<dbReference type="Proteomes" id="UP001280156">
    <property type="component" value="Unassembled WGS sequence"/>
</dbReference>
<dbReference type="RefSeq" id="WP_320293557.1">
    <property type="nucleotide sequence ID" value="NZ_JAVIIU010000001.1"/>
</dbReference>
<evidence type="ECO:0000313" key="3">
    <source>
        <dbReference type="EMBL" id="MDX8487976.1"/>
    </source>
</evidence>
<feature type="domain" description="FAD dependent oxidoreductase" evidence="2">
    <location>
        <begin position="4"/>
        <end position="346"/>
    </location>
</feature>
<protein>
    <submittedName>
        <fullName evidence="3">FAD-binding oxidoreductase</fullName>
        <ecNumber evidence="3">1.-.-.-</ecNumber>
    </submittedName>
</protein>
<organism evidence="3 4">
    <name type="scientific">Mesorhizobium humile</name>
    <dbReference type="NCBI Taxonomy" id="3072313"/>
    <lineage>
        <taxon>Bacteria</taxon>
        <taxon>Pseudomonadati</taxon>
        <taxon>Pseudomonadota</taxon>
        <taxon>Alphaproteobacteria</taxon>
        <taxon>Hyphomicrobiales</taxon>
        <taxon>Phyllobacteriaceae</taxon>
        <taxon>Mesorhizobium</taxon>
    </lineage>
</organism>
<dbReference type="EMBL" id="JAVIIV010000016">
    <property type="protein sequence ID" value="MDX8487976.1"/>
    <property type="molecule type" value="Genomic_DNA"/>
</dbReference>
<dbReference type="InterPro" id="IPR036188">
    <property type="entry name" value="FAD/NAD-bd_sf"/>
</dbReference>
<evidence type="ECO:0000313" key="4">
    <source>
        <dbReference type="Proteomes" id="UP001280156"/>
    </source>
</evidence>
<dbReference type="Gene3D" id="3.50.50.60">
    <property type="entry name" value="FAD/NAD(P)-binding domain"/>
    <property type="match status" value="1"/>
</dbReference>
<evidence type="ECO:0000256" key="1">
    <source>
        <dbReference type="ARBA" id="ARBA00023002"/>
    </source>
</evidence>
<accession>A0ABU4YLX5</accession>
<dbReference type="EC" id="1.-.-.-" evidence="3"/>
<evidence type="ECO:0000259" key="2">
    <source>
        <dbReference type="Pfam" id="PF01266"/>
    </source>
</evidence>
<reference evidence="3 4" key="1">
    <citation type="submission" date="2023-08" db="EMBL/GenBank/DDBJ databases">
        <title>Implementing the SeqCode for naming new Mesorhizobium species isolated from Vachellia karroo root nodules.</title>
        <authorList>
            <person name="Van Lill M."/>
        </authorList>
    </citation>
    <scope>NUCLEOTIDE SEQUENCE [LARGE SCALE GENOMIC DNA]</scope>
    <source>
        <strain evidence="3 4">VK2B</strain>
    </source>
</reference>
<dbReference type="Gene3D" id="3.30.9.10">
    <property type="entry name" value="D-Amino Acid Oxidase, subunit A, domain 2"/>
    <property type="match status" value="1"/>
</dbReference>
<keyword evidence="4" id="KW-1185">Reference proteome</keyword>
<dbReference type="InterPro" id="IPR006076">
    <property type="entry name" value="FAD-dep_OxRdtase"/>
</dbReference>
<name>A0ABU4YLX5_9HYPH</name>
<dbReference type="PANTHER" id="PTHR13847:SF289">
    <property type="entry name" value="GLYCINE OXIDASE"/>
    <property type="match status" value="1"/>
</dbReference>
<dbReference type="GO" id="GO:0016491">
    <property type="term" value="F:oxidoreductase activity"/>
    <property type="evidence" value="ECO:0007669"/>
    <property type="project" value="UniProtKB-KW"/>
</dbReference>
<sequence>MTRFIVVGAGLIGSSIAYRLAERGHPVTIVECDYPGAGTSGASFAWTNSNEKTPYSYHLINALGMRAHRELENEFGACPWFHGGGAVEWRADANEAQELAERVQRLTGWNYAAEWIPADRLHRLEPALARGASGDAKIAYFPDEGWVDPGVYIEFFLGKARTLGAELCRETVIGIELRADRVTGVRTASGTTLGADVVVNCTGCWANDLGQDVRLTFPLAPTTGLLVVSAPAAPGIRRVIRTSGVNLRPDGAGRIMLHSEQDEKRFTPDSSREETMPVAAAMVERAARLCPDLAGVRPEAMRLSRRAIPGDGVSAVGPVPGISGYYAAVTHSGATLAPWLGQVVAAELGGSAREPALQDFRPARFF</sequence>
<proteinExistence type="predicted"/>
<dbReference type="SUPFAM" id="SSF51905">
    <property type="entry name" value="FAD/NAD(P)-binding domain"/>
    <property type="match status" value="1"/>
</dbReference>
<dbReference type="Pfam" id="PF01266">
    <property type="entry name" value="DAO"/>
    <property type="match status" value="1"/>
</dbReference>
<comment type="caution">
    <text evidence="3">The sequence shown here is derived from an EMBL/GenBank/DDBJ whole genome shotgun (WGS) entry which is preliminary data.</text>
</comment>
<dbReference type="PANTHER" id="PTHR13847">
    <property type="entry name" value="SARCOSINE DEHYDROGENASE-RELATED"/>
    <property type="match status" value="1"/>
</dbReference>
<keyword evidence="1 3" id="KW-0560">Oxidoreductase</keyword>
<gene>
    <name evidence="3" type="ORF">RFM52_22615</name>
</gene>